<keyword evidence="5" id="KW-0347">Helicase</keyword>
<dbReference type="Pfam" id="PF25888">
    <property type="entry name" value="WHD_DnaB"/>
    <property type="match status" value="1"/>
</dbReference>
<dbReference type="Proteomes" id="UP000315636">
    <property type="component" value="Unassembled WGS sequence"/>
</dbReference>
<evidence type="ECO:0000259" key="3">
    <source>
        <dbReference type="Pfam" id="PF07261"/>
    </source>
</evidence>
<dbReference type="AlphaFoldDB" id="A0A521AHS3"/>
<organism evidence="5 6">
    <name type="scientific">Melghirimyces algeriensis</name>
    <dbReference type="NCBI Taxonomy" id="910412"/>
    <lineage>
        <taxon>Bacteria</taxon>
        <taxon>Bacillati</taxon>
        <taxon>Bacillota</taxon>
        <taxon>Bacilli</taxon>
        <taxon>Bacillales</taxon>
        <taxon>Thermoactinomycetaceae</taxon>
        <taxon>Melghirimyces</taxon>
    </lineage>
</organism>
<feature type="compositionally biased region" description="Basic and acidic residues" evidence="2">
    <location>
        <begin position="453"/>
        <end position="471"/>
    </location>
</feature>
<keyword evidence="5" id="KW-0378">Hydrolase</keyword>
<proteinExistence type="inferred from homology"/>
<dbReference type="Gene3D" id="1.10.10.630">
    <property type="entry name" value="DnaD domain-like"/>
    <property type="match status" value="1"/>
</dbReference>
<feature type="domain" description="DnaB/C C-terminal" evidence="3">
    <location>
        <begin position="344"/>
        <end position="409"/>
    </location>
</feature>
<feature type="domain" description="Replicative helicase loading/DNA remodeling protein DnaB N-terminal winged helix" evidence="4">
    <location>
        <begin position="25"/>
        <end position="277"/>
    </location>
</feature>
<dbReference type="InterPro" id="IPR058660">
    <property type="entry name" value="WHD_DnaB"/>
</dbReference>
<feature type="region of interest" description="Disordered" evidence="2">
    <location>
        <begin position="443"/>
        <end position="471"/>
    </location>
</feature>
<evidence type="ECO:0000313" key="5">
    <source>
        <dbReference type="EMBL" id="SMO34333.1"/>
    </source>
</evidence>
<keyword evidence="5" id="KW-0067">ATP-binding</keyword>
<evidence type="ECO:0000256" key="2">
    <source>
        <dbReference type="SAM" id="MobiDB-lite"/>
    </source>
</evidence>
<dbReference type="EMBL" id="FXTI01000001">
    <property type="protein sequence ID" value="SMO34333.1"/>
    <property type="molecule type" value="Genomic_DNA"/>
</dbReference>
<gene>
    <name evidence="5" type="ORF">SAMN06264849_101146</name>
</gene>
<dbReference type="OrthoDB" id="2082007at2"/>
<evidence type="ECO:0000313" key="6">
    <source>
        <dbReference type="Proteomes" id="UP000315636"/>
    </source>
</evidence>
<reference evidence="5 6" key="1">
    <citation type="submission" date="2017-05" db="EMBL/GenBank/DDBJ databases">
        <authorList>
            <person name="Varghese N."/>
            <person name="Submissions S."/>
        </authorList>
    </citation>
    <scope>NUCLEOTIDE SEQUENCE [LARGE SCALE GENOMIC DNA]</scope>
    <source>
        <strain evidence="5 6">DSM 45474</strain>
    </source>
</reference>
<dbReference type="Pfam" id="PF07261">
    <property type="entry name" value="DnaB_2"/>
    <property type="match status" value="1"/>
</dbReference>
<evidence type="ECO:0000259" key="4">
    <source>
        <dbReference type="Pfam" id="PF25888"/>
    </source>
</evidence>
<dbReference type="InterPro" id="IPR034829">
    <property type="entry name" value="DnaD-like_sf"/>
</dbReference>
<protein>
    <submittedName>
        <fullName evidence="5">Replicative DNA helicase loader DnaB</fullName>
    </submittedName>
</protein>
<dbReference type="InterPro" id="IPR006343">
    <property type="entry name" value="DnaB/C_C"/>
</dbReference>
<dbReference type="GO" id="GO:0004386">
    <property type="term" value="F:helicase activity"/>
    <property type="evidence" value="ECO:0007669"/>
    <property type="project" value="UniProtKB-KW"/>
</dbReference>
<name>A0A521AHS3_9BACL</name>
<keyword evidence="6" id="KW-1185">Reference proteome</keyword>
<accession>A0A521AHS3</accession>
<dbReference type="RefSeq" id="WP_142503859.1">
    <property type="nucleotide sequence ID" value="NZ_FXTI01000001.1"/>
</dbReference>
<feature type="region of interest" description="Disordered" evidence="2">
    <location>
        <begin position="289"/>
        <end position="322"/>
    </location>
</feature>
<evidence type="ECO:0000256" key="1">
    <source>
        <dbReference type="ARBA" id="ARBA00093462"/>
    </source>
</evidence>
<sequence length="496" mass="57507">MSIVWKECTPRDGWRSQSCQPIQPMDQIILVNLYQPLVGATAVSLYLTLYSQLPLHRSGVSRMHSHLDLMKLLQVPLGEMLQARYRLEGIGLLNTFRLQDQDRKIFQYDLVPPLSPSQFFQSDVLSASLVNRLGKERFRMLHEEMVSIKVEEGAYYQSVGEKVTKSFQQVFGSISPAEIWSATEVEKELSSSGVNAEGYSGEEAPSRFSLREEDELAMVKVQLRNVIDESAWTKALEKEVMEIRDLYQLDHWDLIRALQNPSISQHGKIAIDRLRAFVRDQYRMRFGGASAPVKNTKTERGNQVQPSENRVAEQKDSPETEEDRHFRMLNELSPVELLRHFQRGKTIPKADLELVEDLMQNYGLPPGVINVLLEYVLYSNDYKLPRALVEKIAGHWSRKNVRTVEEAREMARSELDWEWKRRRSEGSRKRSFRKDGNWKKREEALPRAVAQAMEREAKGENPKVEKVDPETEARLRAKLNRMQERLSQRMHEKGNE</sequence>
<feature type="compositionally biased region" description="Basic and acidic residues" evidence="2">
    <location>
        <begin position="310"/>
        <end position="322"/>
    </location>
</feature>
<comment type="similarity">
    <text evidence="1">Belongs to the DnaB/DnaD family.</text>
</comment>
<keyword evidence="5" id="KW-0547">Nucleotide-binding</keyword>